<sequence>MMGPIRHIVMWRVSGETREERAAARQKVKAAFEGLRGRVAGMTRVEIGLDISDVDYACDVVLVSEFATAADLAAYASHPEHLRVRQELADLRIARFQVDYVAEDAAFGAIETRHPTAAPVPHPRGALLAGE</sequence>
<dbReference type="SUPFAM" id="SSF54909">
    <property type="entry name" value="Dimeric alpha+beta barrel"/>
    <property type="match status" value="1"/>
</dbReference>
<dbReference type="InterPro" id="IPR013097">
    <property type="entry name" value="Dabb"/>
</dbReference>
<evidence type="ECO:0000313" key="4">
    <source>
        <dbReference type="Proteomes" id="UP001144397"/>
    </source>
</evidence>
<gene>
    <name evidence="3" type="ORF">GGQ86_004293</name>
    <name evidence="2" type="ORF">XFLAVUS301_39580</name>
</gene>
<dbReference type="PANTHER" id="PTHR37832:SF1">
    <property type="entry name" value="STRESS-RESPONSE A_B BARREL DOMAIN-CONTAINING PROTEIN"/>
    <property type="match status" value="1"/>
</dbReference>
<dbReference type="Proteomes" id="UP001144397">
    <property type="component" value="Unassembled WGS sequence"/>
</dbReference>
<evidence type="ECO:0000313" key="3">
    <source>
        <dbReference type="EMBL" id="MDR6335795.1"/>
    </source>
</evidence>
<feature type="domain" description="Stress-response A/B barrel" evidence="1">
    <location>
        <begin position="5"/>
        <end position="100"/>
    </location>
</feature>
<accession>A0A9W6FKZ2</accession>
<dbReference type="Pfam" id="PF07876">
    <property type="entry name" value="Dabb"/>
    <property type="match status" value="1"/>
</dbReference>
<comment type="caution">
    <text evidence="2">The sequence shown here is derived from an EMBL/GenBank/DDBJ whole genome shotgun (WGS) entry which is preliminary data.</text>
</comment>
<protein>
    <submittedName>
        <fullName evidence="2">Stress responsive protein</fullName>
    </submittedName>
</protein>
<dbReference type="PROSITE" id="PS51502">
    <property type="entry name" value="S_R_A_B_BARREL"/>
    <property type="match status" value="1"/>
</dbReference>
<dbReference type="InterPro" id="IPR011008">
    <property type="entry name" value="Dimeric_a/b-barrel"/>
</dbReference>
<dbReference type="EMBL" id="JAVDPY010000009">
    <property type="protein sequence ID" value="MDR6335795.1"/>
    <property type="molecule type" value="Genomic_DNA"/>
</dbReference>
<evidence type="ECO:0000259" key="1">
    <source>
        <dbReference type="PROSITE" id="PS51502"/>
    </source>
</evidence>
<dbReference type="PANTHER" id="PTHR37832">
    <property type="entry name" value="BLL2683 PROTEIN"/>
    <property type="match status" value="1"/>
</dbReference>
<dbReference type="AlphaFoldDB" id="A0A9W6FKZ2"/>
<proteinExistence type="predicted"/>
<dbReference type="Proteomes" id="UP001245370">
    <property type="component" value="Unassembled WGS sequence"/>
</dbReference>
<evidence type="ECO:0000313" key="5">
    <source>
        <dbReference type="Proteomes" id="UP001245370"/>
    </source>
</evidence>
<dbReference type="EMBL" id="BSDO01000007">
    <property type="protein sequence ID" value="GLI24284.1"/>
    <property type="molecule type" value="Genomic_DNA"/>
</dbReference>
<reference evidence="3 5" key="2">
    <citation type="submission" date="2023-07" db="EMBL/GenBank/DDBJ databases">
        <title>Genomic Encyclopedia of Type Strains, Phase IV (KMG-IV): sequencing the most valuable type-strain genomes for metagenomic binning, comparative biology and taxonomic classification.</title>
        <authorList>
            <person name="Goeker M."/>
        </authorList>
    </citation>
    <scope>NUCLEOTIDE SEQUENCE [LARGE SCALE GENOMIC DNA]</scope>
    <source>
        <strain evidence="3 5">DSM 338</strain>
    </source>
</reference>
<keyword evidence="5" id="KW-1185">Reference proteome</keyword>
<name>A0A9W6FKZ2_XANFL</name>
<reference evidence="2" key="1">
    <citation type="submission" date="2022-12" db="EMBL/GenBank/DDBJ databases">
        <title>Reference genome sequencing for broad-spectrum identification of bacterial and archaeal isolates by mass spectrometry.</title>
        <authorList>
            <person name="Sekiguchi Y."/>
            <person name="Tourlousse D.M."/>
        </authorList>
    </citation>
    <scope>NUCLEOTIDE SEQUENCE</scope>
    <source>
        <strain evidence="2">301</strain>
    </source>
</reference>
<evidence type="ECO:0000313" key="2">
    <source>
        <dbReference type="EMBL" id="GLI24284.1"/>
    </source>
</evidence>
<organism evidence="2 4">
    <name type="scientific">Xanthobacter flavus</name>
    <dbReference type="NCBI Taxonomy" id="281"/>
    <lineage>
        <taxon>Bacteria</taxon>
        <taxon>Pseudomonadati</taxon>
        <taxon>Pseudomonadota</taxon>
        <taxon>Alphaproteobacteria</taxon>
        <taxon>Hyphomicrobiales</taxon>
        <taxon>Xanthobacteraceae</taxon>
        <taxon>Xanthobacter</taxon>
    </lineage>
</organism>
<dbReference type="Gene3D" id="3.30.70.100">
    <property type="match status" value="1"/>
</dbReference>
<dbReference type="SMART" id="SM00886">
    <property type="entry name" value="Dabb"/>
    <property type="match status" value="1"/>
</dbReference>